<proteinExistence type="predicted"/>
<reference evidence="2 3" key="1">
    <citation type="submission" date="2014-12" db="EMBL/GenBank/DDBJ databases">
        <title>Draft Genome Sequence of Pseudoalteromonas luteoviolacea HI1.</title>
        <authorList>
            <person name="Asahina A.Y."/>
            <person name="Hadfield M.G."/>
        </authorList>
    </citation>
    <scope>NUCLEOTIDE SEQUENCE [LARGE SCALE GENOMIC DNA]</scope>
    <source>
        <strain evidence="2 3">HI1</strain>
    </source>
</reference>
<feature type="domain" description="Glycosyltransferase 2-like" evidence="1">
    <location>
        <begin position="10"/>
        <end position="120"/>
    </location>
</feature>
<gene>
    <name evidence="2" type="ORF">JF50_05695</name>
</gene>
<dbReference type="RefSeq" id="WP_039608479.1">
    <property type="nucleotide sequence ID" value="NZ_JWIC01000004.1"/>
</dbReference>
<keyword evidence="2" id="KW-0808">Transferase</keyword>
<organism evidence="2 3">
    <name type="scientific">Pseudoalteromonas luteoviolacea</name>
    <dbReference type="NCBI Taxonomy" id="43657"/>
    <lineage>
        <taxon>Bacteria</taxon>
        <taxon>Pseudomonadati</taxon>
        <taxon>Pseudomonadota</taxon>
        <taxon>Gammaproteobacteria</taxon>
        <taxon>Alteromonadales</taxon>
        <taxon>Pseudoalteromonadaceae</taxon>
        <taxon>Pseudoalteromonas</taxon>
    </lineage>
</organism>
<dbReference type="OrthoDB" id="9802649at2"/>
<dbReference type="InterPro" id="IPR029044">
    <property type="entry name" value="Nucleotide-diphossugar_trans"/>
</dbReference>
<dbReference type="InterPro" id="IPR001173">
    <property type="entry name" value="Glyco_trans_2-like"/>
</dbReference>
<dbReference type="Proteomes" id="UP000031327">
    <property type="component" value="Unassembled WGS sequence"/>
</dbReference>
<accession>A0A0C1QFV2</accession>
<dbReference type="SUPFAM" id="SSF53448">
    <property type="entry name" value="Nucleotide-diphospho-sugar transferases"/>
    <property type="match status" value="1"/>
</dbReference>
<dbReference type="AlphaFoldDB" id="A0A0C1QFV2"/>
<dbReference type="InterPro" id="IPR050834">
    <property type="entry name" value="Glycosyltransf_2"/>
</dbReference>
<protein>
    <submittedName>
        <fullName evidence="2">Glucosyl transferase</fullName>
    </submittedName>
</protein>
<dbReference type="Gene3D" id="3.90.550.10">
    <property type="entry name" value="Spore Coat Polysaccharide Biosynthesis Protein SpsA, Chain A"/>
    <property type="match status" value="1"/>
</dbReference>
<dbReference type="GO" id="GO:0016740">
    <property type="term" value="F:transferase activity"/>
    <property type="evidence" value="ECO:0007669"/>
    <property type="project" value="UniProtKB-KW"/>
</dbReference>
<evidence type="ECO:0000313" key="2">
    <source>
        <dbReference type="EMBL" id="KID58185.1"/>
    </source>
</evidence>
<evidence type="ECO:0000259" key="1">
    <source>
        <dbReference type="Pfam" id="PF00535"/>
    </source>
</evidence>
<sequence>MTTLINPTVSVVIPMYNVGKYIEQSIGSVLKQTYQDFEVLCIDDGCSDDTLAKVAQFDDSRIQVIQQLNRGLSGARNTGIRAAKGKYIALLDADDFWSAKKLELHVAHLDSNPKVGVSYCPSLFVNEDGAPLGIGQFPALTGITTKQIFCRNPVGNGSAPVIRKAVFDAVAFQDGMRAWTQYFDEELRQSEDIEMWLRMALDTDFEFEGIAQPLTYYRVNASGLSSNLHKQFTSWQYAVDQNRIGHEAFFNQYASLAKAYQLRYLCRRAIQSRNSTQAIKLMHQALKTNWRILKEEPKRTLATWACTYLSTLPACIYNTIENAAMRGVSYLQKSH</sequence>
<dbReference type="CDD" id="cd00761">
    <property type="entry name" value="Glyco_tranf_GTA_type"/>
    <property type="match status" value="1"/>
</dbReference>
<evidence type="ECO:0000313" key="3">
    <source>
        <dbReference type="Proteomes" id="UP000031327"/>
    </source>
</evidence>
<dbReference type="Pfam" id="PF00535">
    <property type="entry name" value="Glycos_transf_2"/>
    <property type="match status" value="1"/>
</dbReference>
<dbReference type="PANTHER" id="PTHR43685">
    <property type="entry name" value="GLYCOSYLTRANSFERASE"/>
    <property type="match status" value="1"/>
</dbReference>
<dbReference type="EMBL" id="JWIC01000004">
    <property type="protein sequence ID" value="KID58185.1"/>
    <property type="molecule type" value="Genomic_DNA"/>
</dbReference>
<comment type="caution">
    <text evidence="2">The sequence shown here is derived from an EMBL/GenBank/DDBJ whole genome shotgun (WGS) entry which is preliminary data.</text>
</comment>
<name>A0A0C1QFV2_9GAMM</name>
<dbReference type="PANTHER" id="PTHR43685:SF2">
    <property type="entry name" value="GLYCOSYLTRANSFERASE 2-LIKE DOMAIN-CONTAINING PROTEIN"/>
    <property type="match status" value="1"/>
</dbReference>